<dbReference type="Proteomes" id="UP000054270">
    <property type="component" value="Unassembled WGS sequence"/>
</dbReference>
<organism evidence="2 3">
    <name type="scientific">Hypholoma sublateritium (strain FD-334 SS-4)</name>
    <dbReference type="NCBI Taxonomy" id="945553"/>
    <lineage>
        <taxon>Eukaryota</taxon>
        <taxon>Fungi</taxon>
        <taxon>Dikarya</taxon>
        <taxon>Basidiomycota</taxon>
        <taxon>Agaricomycotina</taxon>
        <taxon>Agaricomycetes</taxon>
        <taxon>Agaricomycetidae</taxon>
        <taxon>Agaricales</taxon>
        <taxon>Agaricineae</taxon>
        <taxon>Strophariaceae</taxon>
        <taxon>Hypholoma</taxon>
    </lineage>
</organism>
<sequence>MEEWGVLRRGGGGVRRLLGAYPSAPHPRYQIRAAAHGASAVHREWRLPPPGGWVTFLSSSWTWRQTFTPLPALQRPFDNRRSESPSPDRALRRLPEAQCVVAARRPAAARIYPAPVSAGFPTSAINRRTVMRRASDSPPRPTRNANYRDARARAAAAQAGARAHAPLGSAPSHGATVCTPAGLRAPPPRGSRDPDFAVVSSSSRCAMGVPLAAGWRIMGLGLDDRPQVAAVRSGCFEAGCVCAPWCALHASQAA</sequence>
<dbReference type="EMBL" id="KN817531">
    <property type="protein sequence ID" value="KJA25568.1"/>
    <property type="molecule type" value="Genomic_DNA"/>
</dbReference>
<name>A0A0D2MNS0_HYPSF</name>
<dbReference type="AlphaFoldDB" id="A0A0D2MNS0"/>
<feature type="compositionally biased region" description="Low complexity" evidence="1">
    <location>
        <begin position="153"/>
        <end position="165"/>
    </location>
</feature>
<gene>
    <name evidence="2" type="ORF">HYPSUDRAFT_213897</name>
</gene>
<evidence type="ECO:0000256" key="1">
    <source>
        <dbReference type="SAM" id="MobiDB-lite"/>
    </source>
</evidence>
<accession>A0A0D2MNS0</accession>
<reference evidence="3" key="1">
    <citation type="submission" date="2014-04" db="EMBL/GenBank/DDBJ databases">
        <title>Evolutionary Origins and Diversification of the Mycorrhizal Mutualists.</title>
        <authorList>
            <consortium name="DOE Joint Genome Institute"/>
            <consortium name="Mycorrhizal Genomics Consortium"/>
            <person name="Kohler A."/>
            <person name="Kuo A."/>
            <person name="Nagy L.G."/>
            <person name="Floudas D."/>
            <person name="Copeland A."/>
            <person name="Barry K.W."/>
            <person name="Cichocki N."/>
            <person name="Veneault-Fourrey C."/>
            <person name="LaButti K."/>
            <person name="Lindquist E.A."/>
            <person name="Lipzen A."/>
            <person name="Lundell T."/>
            <person name="Morin E."/>
            <person name="Murat C."/>
            <person name="Riley R."/>
            <person name="Ohm R."/>
            <person name="Sun H."/>
            <person name="Tunlid A."/>
            <person name="Henrissat B."/>
            <person name="Grigoriev I.V."/>
            <person name="Hibbett D.S."/>
            <person name="Martin F."/>
        </authorList>
    </citation>
    <scope>NUCLEOTIDE SEQUENCE [LARGE SCALE GENOMIC DNA]</scope>
    <source>
        <strain evidence="3">FD-334 SS-4</strain>
    </source>
</reference>
<keyword evidence="3" id="KW-1185">Reference proteome</keyword>
<evidence type="ECO:0000313" key="2">
    <source>
        <dbReference type="EMBL" id="KJA25568.1"/>
    </source>
</evidence>
<protein>
    <submittedName>
        <fullName evidence="2">Uncharacterized protein</fullName>
    </submittedName>
</protein>
<proteinExistence type="predicted"/>
<feature type="region of interest" description="Disordered" evidence="1">
    <location>
        <begin position="127"/>
        <end position="194"/>
    </location>
</feature>
<evidence type="ECO:0000313" key="3">
    <source>
        <dbReference type="Proteomes" id="UP000054270"/>
    </source>
</evidence>